<dbReference type="RefSeq" id="WP_157623862.1">
    <property type="nucleotide sequence ID" value="NZ_JBHEZZ010000040.1"/>
</dbReference>
<gene>
    <name evidence="1" type="ORF">ACEZDJ_38495</name>
</gene>
<proteinExistence type="predicted"/>
<comment type="caution">
    <text evidence="1">The sequence shown here is derived from an EMBL/GenBank/DDBJ whole genome shotgun (WGS) entry which is preliminary data.</text>
</comment>
<dbReference type="EMBL" id="JBHEZZ010000040">
    <property type="protein sequence ID" value="MFC1407190.1"/>
    <property type="molecule type" value="Genomic_DNA"/>
</dbReference>
<reference evidence="1 2" key="1">
    <citation type="submission" date="2024-09" db="EMBL/GenBank/DDBJ databases">
        <authorList>
            <person name="Lee S.D."/>
        </authorList>
    </citation>
    <scope>NUCLEOTIDE SEQUENCE [LARGE SCALE GENOMIC DNA]</scope>
    <source>
        <strain evidence="1 2">N1-5</strain>
    </source>
</reference>
<accession>A0ABV6V0E2</accession>
<dbReference type="Proteomes" id="UP001592528">
    <property type="component" value="Unassembled WGS sequence"/>
</dbReference>
<evidence type="ECO:0000313" key="2">
    <source>
        <dbReference type="Proteomes" id="UP001592528"/>
    </source>
</evidence>
<name>A0ABV6V0E2_9ACTN</name>
<keyword evidence="2" id="KW-1185">Reference proteome</keyword>
<protein>
    <submittedName>
        <fullName evidence="1">Uncharacterized protein</fullName>
    </submittedName>
</protein>
<evidence type="ECO:0000313" key="1">
    <source>
        <dbReference type="EMBL" id="MFC1407190.1"/>
    </source>
</evidence>
<organism evidence="1 2">
    <name type="scientific">Streptacidiphilus cavernicola</name>
    <dbReference type="NCBI Taxonomy" id="3342716"/>
    <lineage>
        <taxon>Bacteria</taxon>
        <taxon>Bacillati</taxon>
        <taxon>Actinomycetota</taxon>
        <taxon>Actinomycetes</taxon>
        <taxon>Kitasatosporales</taxon>
        <taxon>Streptomycetaceae</taxon>
        <taxon>Streptacidiphilus</taxon>
    </lineage>
</organism>
<sequence>MKTTLIKLTGRPMTAACLGVPAALLSIPAPILGGFGGFGAGSDTTGVEGGLATWMTMRDERPMSASVAAVEANNGRVYAAGAGNHQQYHASKAFRGPEPWRDRP</sequence>